<dbReference type="EMBL" id="OY731404">
    <property type="protein sequence ID" value="CAJ1967663.1"/>
    <property type="molecule type" value="Genomic_DNA"/>
</dbReference>
<dbReference type="AlphaFoldDB" id="A0AA86T8X8"/>
<reference evidence="1" key="1">
    <citation type="submission" date="2023-10" db="EMBL/GenBank/DDBJ databases">
        <authorList>
            <person name="Domelevo Entfellner J.-B."/>
        </authorList>
    </citation>
    <scope>NUCLEOTIDE SEQUENCE</scope>
</reference>
<accession>A0AA86T8X8</accession>
<evidence type="ECO:0000313" key="1">
    <source>
        <dbReference type="EMBL" id="CAJ1967663.1"/>
    </source>
</evidence>
<keyword evidence="2" id="KW-1185">Reference proteome</keyword>
<sequence>MVSCRTDIALLALKDEHASEVVLWSCFYDVVSDSWFLLVRFAREAPPALVWQKQKQFPMWEVDEGRTNLLGKSCIVVGIPPSMFDVFDDSRTET</sequence>
<evidence type="ECO:0000313" key="2">
    <source>
        <dbReference type="Proteomes" id="UP001189624"/>
    </source>
</evidence>
<protein>
    <submittedName>
        <fullName evidence="1">Uncharacterized protein</fullName>
    </submittedName>
</protein>
<organism evidence="1 2">
    <name type="scientific">Sphenostylis stenocarpa</name>
    <dbReference type="NCBI Taxonomy" id="92480"/>
    <lineage>
        <taxon>Eukaryota</taxon>
        <taxon>Viridiplantae</taxon>
        <taxon>Streptophyta</taxon>
        <taxon>Embryophyta</taxon>
        <taxon>Tracheophyta</taxon>
        <taxon>Spermatophyta</taxon>
        <taxon>Magnoliopsida</taxon>
        <taxon>eudicotyledons</taxon>
        <taxon>Gunneridae</taxon>
        <taxon>Pentapetalae</taxon>
        <taxon>rosids</taxon>
        <taxon>fabids</taxon>
        <taxon>Fabales</taxon>
        <taxon>Fabaceae</taxon>
        <taxon>Papilionoideae</taxon>
        <taxon>50 kb inversion clade</taxon>
        <taxon>NPAAA clade</taxon>
        <taxon>indigoferoid/millettioid clade</taxon>
        <taxon>Phaseoleae</taxon>
        <taxon>Sphenostylis</taxon>
    </lineage>
</organism>
<dbReference type="Proteomes" id="UP001189624">
    <property type="component" value="Chromosome 7"/>
</dbReference>
<dbReference type="Gramene" id="rna-AYBTSS11_LOCUS21301">
    <property type="protein sequence ID" value="CAJ1967663.1"/>
    <property type="gene ID" value="gene-AYBTSS11_LOCUS21301"/>
</dbReference>
<gene>
    <name evidence="1" type="ORF">AYBTSS11_LOCUS21301</name>
</gene>
<proteinExistence type="predicted"/>
<name>A0AA86T8X8_9FABA</name>